<dbReference type="Proteomes" id="UP001169492">
    <property type="component" value="Unassembled WGS sequence"/>
</dbReference>
<keyword evidence="2" id="KW-1133">Transmembrane helix</keyword>
<dbReference type="Pfam" id="PF02397">
    <property type="entry name" value="Bac_transf"/>
    <property type="match status" value="1"/>
</dbReference>
<name>A0AAW7R1W3_9GAMM</name>
<gene>
    <name evidence="4" type="ORF">J6I90_06460</name>
    <name evidence="5" type="ORF">J6I92_04845</name>
</gene>
<evidence type="ECO:0000313" key="4">
    <source>
        <dbReference type="EMBL" id="MDN7124519.1"/>
    </source>
</evidence>
<protein>
    <submittedName>
        <fullName evidence="4">Sugar transferase</fullName>
    </submittedName>
</protein>
<evidence type="ECO:0000256" key="1">
    <source>
        <dbReference type="ARBA" id="ARBA00006464"/>
    </source>
</evidence>
<evidence type="ECO:0000313" key="5">
    <source>
        <dbReference type="EMBL" id="MDN7129190.1"/>
    </source>
</evidence>
<dbReference type="Proteomes" id="UP001169491">
    <property type="component" value="Unassembled WGS sequence"/>
</dbReference>
<organism evidence="4 7">
    <name type="scientific">Pseudidiomarina terrestris</name>
    <dbReference type="NCBI Taxonomy" id="2820060"/>
    <lineage>
        <taxon>Bacteria</taxon>
        <taxon>Pseudomonadati</taxon>
        <taxon>Pseudomonadota</taxon>
        <taxon>Gammaproteobacteria</taxon>
        <taxon>Alteromonadales</taxon>
        <taxon>Idiomarinaceae</taxon>
        <taxon>Pseudidiomarina</taxon>
    </lineage>
</organism>
<dbReference type="PANTHER" id="PTHR30576:SF10">
    <property type="entry name" value="SLL5057 PROTEIN"/>
    <property type="match status" value="1"/>
</dbReference>
<keyword evidence="2" id="KW-0812">Transmembrane</keyword>
<evidence type="ECO:0000313" key="7">
    <source>
        <dbReference type="Proteomes" id="UP001169492"/>
    </source>
</evidence>
<proteinExistence type="inferred from homology"/>
<feature type="domain" description="Bacterial sugar transferase" evidence="3">
    <location>
        <begin position="16"/>
        <end position="191"/>
    </location>
</feature>
<comment type="caution">
    <text evidence="4">The sequence shown here is derived from an EMBL/GenBank/DDBJ whole genome shotgun (WGS) entry which is preliminary data.</text>
</comment>
<accession>A0AAW7R1W3</accession>
<evidence type="ECO:0000256" key="2">
    <source>
        <dbReference type="SAM" id="Phobius"/>
    </source>
</evidence>
<evidence type="ECO:0000313" key="6">
    <source>
        <dbReference type="Proteomes" id="UP001169491"/>
    </source>
</evidence>
<dbReference type="AlphaFoldDB" id="A0AAW7R1W3"/>
<reference evidence="6 7" key="1">
    <citation type="submission" date="2021-03" db="EMBL/GenBank/DDBJ databases">
        <title>Pseudidiomarina terrestris, a new bacterium isolated from saline soil.</title>
        <authorList>
            <person name="Galisteo C."/>
            <person name="De La Haba R."/>
            <person name="Sanchez-Porro C."/>
            <person name="Ventosa A."/>
        </authorList>
    </citation>
    <scope>NUCLEOTIDE SEQUENCE [LARGE SCALE GENOMIC DNA]</scope>
    <source>
        <strain evidence="4 7">1APP75-32.1</strain>
        <strain evidence="6">1APR75-15</strain>
        <strain evidence="5">1ASR75-15</strain>
    </source>
</reference>
<dbReference type="PANTHER" id="PTHR30576">
    <property type="entry name" value="COLANIC BIOSYNTHESIS UDP-GLUCOSE LIPID CARRIER TRANSFERASE"/>
    <property type="match status" value="1"/>
</dbReference>
<dbReference type="EMBL" id="JAGGJC010000001">
    <property type="protein sequence ID" value="MDN7129190.1"/>
    <property type="molecule type" value="Genomic_DNA"/>
</dbReference>
<evidence type="ECO:0000259" key="3">
    <source>
        <dbReference type="Pfam" id="PF02397"/>
    </source>
</evidence>
<keyword evidence="4" id="KW-0808">Transferase</keyword>
<sequence>MELNVQAQSFYQWFGKRLFDLFIVLSATVVLLPFMILIALMIKIVDPGPVIFKQKRVGRKGDIFDFYKFRSMPVNTGDLPSDKVGQVQLTWIGKLIRRTNLDELPQLFNVVKGDMSIVGPRPPIPSQTELTELRKENGALNCRPGLTGLAQVSSFDGMTVPEKAAFDGQYADGVTFFGDIAIILRTFVYLLKPPPVY</sequence>
<comment type="similarity">
    <text evidence="1">Belongs to the bacterial sugar transferase family.</text>
</comment>
<keyword evidence="6" id="KW-1185">Reference proteome</keyword>
<feature type="transmembrane region" description="Helical" evidence="2">
    <location>
        <begin position="21"/>
        <end position="42"/>
    </location>
</feature>
<keyword evidence="2" id="KW-0472">Membrane</keyword>
<dbReference type="GO" id="GO:0016780">
    <property type="term" value="F:phosphotransferase activity, for other substituted phosphate groups"/>
    <property type="evidence" value="ECO:0007669"/>
    <property type="project" value="TreeGrafter"/>
</dbReference>
<dbReference type="InterPro" id="IPR003362">
    <property type="entry name" value="Bact_transf"/>
</dbReference>
<dbReference type="EMBL" id="JAGGJB010000003">
    <property type="protein sequence ID" value="MDN7124519.1"/>
    <property type="molecule type" value="Genomic_DNA"/>
</dbReference>